<dbReference type="PANTHER" id="PTHR46922">
    <property type="entry name" value="DHHA1 DOMAIN PROTEIN"/>
    <property type="match status" value="1"/>
</dbReference>
<accession>A0A9E7K0H0</accession>
<evidence type="ECO:0000256" key="1">
    <source>
        <dbReference type="SAM" id="MobiDB-lite"/>
    </source>
</evidence>
<organism evidence="2 3">
    <name type="scientific">Musa troglodytarum</name>
    <name type="common">fe'i banana</name>
    <dbReference type="NCBI Taxonomy" id="320322"/>
    <lineage>
        <taxon>Eukaryota</taxon>
        <taxon>Viridiplantae</taxon>
        <taxon>Streptophyta</taxon>
        <taxon>Embryophyta</taxon>
        <taxon>Tracheophyta</taxon>
        <taxon>Spermatophyta</taxon>
        <taxon>Magnoliopsida</taxon>
        <taxon>Liliopsida</taxon>
        <taxon>Zingiberales</taxon>
        <taxon>Musaceae</taxon>
        <taxon>Musa</taxon>
    </lineage>
</organism>
<reference evidence="2" key="1">
    <citation type="submission" date="2022-05" db="EMBL/GenBank/DDBJ databases">
        <title>The Musa troglodytarum L. genome provides insights into the mechanism of non-climacteric behaviour and enrichment of carotenoids.</title>
        <authorList>
            <person name="Wang J."/>
        </authorList>
    </citation>
    <scope>NUCLEOTIDE SEQUENCE</scope>
    <source>
        <tissue evidence="2">Leaf</tissue>
    </source>
</reference>
<gene>
    <name evidence="2" type="ORF">MUK42_21525</name>
</gene>
<dbReference type="Proteomes" id="UP001055439">
    <property type="component" value="Chromosome 5"/>
</dbReference>
<name>A0A9E7K0H0_9LILI</name>
<proteinExistence type="predicted"/>
<protein>
    <submittedName>
        <fullName evidence="2">Uncharacterized protein</fullName>
    </submittedName>
</protein>
<evidence type="ECO:0000313" key="2">
    <source>
        <dbReference type="EMBL" id="URE01598.1"/>
    </source>
</evidence>
<dbReference type="AlphaFoldDB" id="A0A9E7K0H0"/>
<keyword evidence="3" id="KW-1185">Reference proteome</keyword>
<sequence>MASENQEPIVLRQKSPGLSAAFDAGSSPGFSRRGMESSRSSTELPAQPPRSAGESSRAPSFLSALFGAKMAAANDDPVALKEGQASAKLEETSSKERLRRQLEECEEGWRRLKDQNLELQNMAFLMKRRLRKCKRKAMLRARASATRLGDNAEMPPELLEDLNRLCDALMTKDAVSKEKGSSMKDDKATLKIDHQRCAHKRYITHISVPSPYNSGPKSHPFSLMQSAATVAASALRRSPYSLLSSQSPGRGMTSALKKSAVLYHYPCPDGAFAALAAHLYFSATSLPVLFFPNADYDPIRANDLPLDEISDVYLLDFVGPSGFVAEISTKVESVTILDHHKTAFEDLCGNVLTGQNVTKVIDMNQSGATIAFDFKEKLLASNDISKDPEIQHHMKGRLNLVPDSKIERVHKLFKYVEDGDLWRWALPYSKAFASGLKDMKIEYNVNVNSAVFDQIISFFFATSR</sequence>
<feature type="region of interest" description="Disordered" evidence="1">
    <location>
        <begin position="1"/>
        <end position="58"/>
    </location>
</feature>
<dbReference type="EMBL" id="CP097507">
    <property type="protein sequence ID" value="URE01598.1"/>
    <property type="molecule type" value="Genomic_DNA"/>
</dbReference>
<dbReference type="PANTHER" id="PTHR46922:SF4">
    <property type="entry name" value="DHHA1 DOMAIN PROTEIN"/>
    <property type="match status" value="1"/>
</dbReference>
<evidence type="ECO:0000313" key="3">
    <source>
        <dbReference type="Proteomes" id="UP001055439"/>
    </source>
</evidence>
<dbReference type="OrthoDB" id="443832at2759"/>